<keyword evidence="3" id="KW-1185">Reference proteome</keyword>
<evidence type="ECO:0000313" key="3">
    <source>
        <dbReference type="Proteomes" id="UP001432075"/>
    </source>
</evidence>
<evidence type="ECO:0000256" key="1">
    <source>
        <dbReference type="SAM" id="MobiDB-lite"/>
    </source>
</evidence>
<reference evidence="2" key="1">
    <citation type="submission" date="2022-10" db="EMBL/GenBank/DDBJ databases">
        <title>The complete genomes of actinobacterial strains from the NBC collection.</title>
        <authorList>
            <person name="Joergensen T.S."/>
            <person name="Alvarez Arevalo M."/>
            <person name="Sterndorff E.B."/>
            <person name="Faurdal D."/>
            <person name="Vuksanovic O."/>
            <person name="Mourched A.-S."/>
            <person name="Charusanti P."/>
            <person name="Shaw S."/>
            <person name="Blin K."/>
            <person name="Weber T."/>
        </authorList>
    </citation>
    <scope>NUCLEOTIDE SEQUENCE</scope>
    <source>
        <strain evidence="2">NBC_00283</strain>
    </source>
</reference>
<proteinExistence type="predicted"/>
<accession>A0ABZ1REC2</accession>
<dbReference type="GeneID" id="91413116"/>
<dbReference type="RefSeq" id="WP_037798811.1">
    <property type="nucleotide sequence ID" value="NZ_BMVE01000003.1"/>
</dbReference>
<protein>
    <submittedName>
        <fullName evidence="2">Uncharacterized protein</fullName>
    </submittedName>
</protein>
<feature type="region of interest" description="Disordered" evidence="1">
    <location>
        <begin position="1"/>
        <end position="26"/>
    </location>
</feature>
<feature type="region of interest" description="Disordered" evidence="1">
    <location>
        <begin position="38"/>
        <end position="61"/>
    </location>
</feature>
<gene>
    <name evidence="2" type="ORF">OHU17_04480</name>
</gene>
<organism evidence="2 3">
    <name type="scientific">Streptomyces goshikiensis</name>
    <dbReference type="NCBI Taxonomy" id="1942"/>
    <lineage>
        <taxon>Bacteria</taxon>
        <taxon>Bacillati</taxon>
        <taxon>Actinomycetota</taxon>
        <taxon>Actinomycetes</taxon>
        <taxon>Kitasatosporales</taxon>
        <taxon>Streptomycetaceae</taxon>
        <taxon>Streptomyces</taxon>
    </lineage>
</organism>
<name>A0ABZ1REC2_9ACTN</name>
<evidence type="ECO:0000313" key="2">
    <source>
        <dbReference type="EMBL" id="WUO45132.1"/>
    </source>
</evidence>
<dbReference type="EMBL" id="CP108057">
    <property type="protein sequence ID" value="WUO45132.1"/>
    <property type="molecule type" value="Genomic_DNA"/>
</dbReference>
<dbReference type="Proteomes" id="UP001432075">
    <property type="component" value="Chromosome"/>
</dbReference>
<sequence length="61" mass="6720">MSTHVPEQGPPSRRLWAAGTGPAEERTTARLRRVVDGLPAWSPLPPGEQLVRRPGANRREP</sequence>